<evidence type="ECO:0000256" key="4">
    <source>
        <dbReference type="ARBA" id="ARBA00022801"/>
    </source>
</evidence>
<gene>
    <name evidence="8" type="ORF">C3L24_10810</name>
</gene>
<comment type="caution">
    <text evidence="8">The sequence shown here is derived from an EMBL/GenBank/DDBJ whole genome shotgun (WGS) entry which is preliminary data.</text>
</comment>
<feature type="domain" description="Nudix hydrolase" evidence="7">
    <location>
        <begin position="90"/>
        <end position="223"/>
    </location>
</feature>
<name>A0A6N4DP48_9GAMM</name>
<reference evidence="8 9" key="1">
    <citation type="submission" date="2018-01" db="EMBL/GenBank/DDBJ databases">
        <title>Novel co-symbiosis in the lucinid bivalve Phacoides pectinatus.</title>
        <authorList>
            <person name="Lim S.J."/>
            <person name="Davis B.G."/>
            <person name="Gill D.E."/>
            <person name="Engel A.S."/>
            <person name="Anderson L.C."/>
            <person name="Campbell B.J."/>
        </authorList>
    </citation>
    <scope>NUCLEOTIDE SEQUENCE [LARGE SCALE GENOMIC DNA]</scope>
    <source>
        <strain evidence="8">N3_P5</strain>
    </source>
</reference>
<dbReference type="CDD" id="cd03426">
    <property type="entry name" value="NUDIX_CoAse_Nudt7"/>
    <property type="match status" value="1"/>
</dbReference>
<dbReference type="InterPro" id="IPR015797">
    <property type="entry name" value="NUDIX_hydrolase-like_dom_sf"/>
</dbReference>
<evidence type="ECO:0000259" key="7">
    <source>
        <dbReference type="PROSITE" id="PS51462"/>
    </source>
</evidence>
<evidence type="ECO:0000256" key="2">
    <source>
        <dbReference type="ARBA" id="ARBA00001946"/>
    </source>
</evidence>
<evidence type="ECO:0000256" key="5">
    <source>
        <dbReference type="ARBA" id="ARBA00022842"/>
    </source>
</evidence>
<dbReference type="PROSITE" id="PS51462">
    <property type="entry name" value="NUDIX"/>
    <property type="match status" value="1"/>
</dbReference>
<dbReference type="PANTHER" id="PTHR12992">
    <property type="entry name" value="NUDIX HYDROLASE"/>
    <property type="match status" value="1"/>
</dbReference>
<evidence type="ECO:0000313" key="8">
    <source>
        <dbReference type="EMBL" id="PUD99522.1"/>
    </source>
</evidence>
<evidence type="ECO:0000256" key="6">
    <source>
        <dbReference type="ARBA" id="ARBA00023211"/>
    </source>
</evidence>
<dbReference type="Proteomes" id="UP000250928">
    <property type="component" value="Unassembled WGS sequence"/>
</dbReference>
<organism evidence="8 9">
    <name type="scientific">Candidatus Sedimenticola endophacoides</name>
    <dbReference type="NCBI Taxonomy" id="2548426"/>
    <lineage>
        <taxon>Bacteria</taxon>
        <taxon>Pseudomonadati</taxon>
        <taxon>Pseudomonadota</taxon>
        <taxon>Gammaproteobacteria</taxon>
        <taxon>Chromatiales</taxon>
        <taxon>Sedimenticolaceae</taxon>
        <taxon>Sedimenticola</taxon>
    </lineage>
</organism>
<proteinExistence type="predicted"/>
<evidence type="ECO:0000313" key="9">
    <source>
        <dbReference type="Proteomes" id="UP000250928"/>
    </source>
</evidence>
<comment type="cofactor">
    <cofactor evidence="2">
        <name>Mg(2+)</name>
        <dbReference type="ChEBI" id="CHEBI:18420"/>
    </cofactor>
</comment>
<dbReference type="SUPFAM" id="SSF55811">
    <property type="entry name" value="Nudix"/>
    <property type="match status" value="1"/>
</dbReference>
<sequence length="260" mass="29344">MRRPAASRREGCGSLIRCILHNRRWRSTPPWPSPREATRRTAHDDGGEWGILRTMKHERLSSDGVARCLASAPGFPHADPYPDGFFTTAPTAAAVLVPLFVDRDEWRLLYIRRAAHDRDRHGGEVAFPGGKLEPGDRDEAGAALRESREEIGLEARHVTVLGELERYRTISNFLVRPVVARIDWPVPLCPDHSEVSRVFSIPLAWLAGRDNFRIVRRPLETFDGVTIPVYLYEPYENELLWGVTAKITQGLLQALGLQGR</sequence>
<evidence type="ECO:0000256" key="3">
    <source>
        <dbReference type="ARBA" id="ARBA00022723"/>
    </source>
</evidence>
<dbReference type="Gene3D" id="3.90.79.10">
    <property type="entry name" value="Nucleoside Triphosphate Pyrophosphohydrolase"/>
    <property type="match status" value="1"/>
</dbReference>
<keyword evidence="3" id="KW-0479">Metal-binding</keyword>
<dbReference type="GO" id="GO:0046872">
    <property type="term" value="F:metal ion binding"/>
    <property type="evidence" value="ECO:0007669"/>
    <property type="project" value="UniProtKB-KW"/>
</dbReference>
<keyword evidence="5" id="KW-0460">Magnesium</keyword>
<dbReference type="Pfam" id="PF00293">
    <property type="entry name" value="NUDIX"/>
    <property type="match status" value="1"/>
</dbReference>
<dbReference type="AlphaFoldDB" id="A0A6N4DP48"/>
<protein>
    <submittedName>
        <fullName evidence="8">CoA pyrophosphatase</fullName>
    </submittedName>
</protein>
<dbReference type="GO" id="GO:0010945">
    <property type="term" value="F:coenzyme A diphosphatase activity"/>
    <property type="evidence" value="ECO:0007669"/>
    <property type="project" value="InterPro"/>
</dbReference>
<accession>A0A6N4DP48</accession>
<comment type="cofactor">
    <cofactor evidence="1">
        <name>Mn(2+)</name>
        <dbReference type="ChEBI" id="CHEBI:29035"/>
    </cofactor>
</comment>
<dbReference type="InterPro" id="IPR045121">
    <property type="entry name" value="CoAse"/>
</dbReference>
<dbReference type="PANTHER" id="PTHR12992:SF11">
    <property type="entry name" value="MITOCHONDRIAL COENZYME A DIPHOSPHATASE NUDT8"/>
    <property type="match status" value="1"/>
</dbReference>
<dbReference type="EMBL" id="PQCO01000255">
    <property type="protein sequence ID" value="PUD99522.1"/>
    <property type="molecule type" value="Genomic_DNA"/>
</dbReference>
<evidence type="ECO:0000256" key="1">
    <source>
        <dbReference type="ARBA" id="ARBA00001936"/>
    </source>
</evidence>
<dbReference type="InterPro" id="IPR000086">
    <property type="entry name" value="NUDIX_hydrolase_dom"/>
</dbReference>
<keyword evidence="4" id="KW-0378">Hydrolase</keyword>
<keyword evidence="6" id="KW-0464">Manganese</keyword>